<organism evidence="4 5">
    <name type="scientific">Iamia majanohamensis</name>
    <dbReference type="NCBI Taxonomy" id="467976"/>
    <lineage>
        <taxon>Bacteria</taxon>
        <taxon>Bacillati</taxon>
        <taxon>Actinomycetota</taxon>
        <taxon>Acidimicrobiia</taxon>
        <taxon>Acidimicrobiales</taxon>
        <taxon>Iamiaceae</taxon>
        <taxon>Iamia</taxon>
    </lineage>
</organism>
<feature type="domain" description="N-acetyltransferase" evidence="3">
    <location>
        <begin position="1"/>
        <end position="165"/>
    </location>
</feature>
<evidence type="ECO:0000259" key="3">
    <source>
        <dbReference type="PROSITE" id="PS51186"/>
    </source>
</evidence>
<dbReference type="InterPro" id="IPR000182">
    <property type="entry name" value="GNAT_dom"/>
</dbReference>
<reference evidence="4" key="1">
    <citation type="submission" date="2023-01" db="EMBL/GenBank/DDBJ databases">
        <title>The diversity of Class Acidimicrobiia in South China Sea sediment environments and the proposal of Iamia marina sp. nov., a novel species of the genus Iamia.</title>
        <authorList>
            <person name="He Y."/>
            <person name="Tian X."/>
        </authorList>
    </citation>
    <scope>NUCLEOTIDE SEQUENCE</scope>
    <source>
        <strain evidence="4">DSM 19957</strain>
    </source>
</reference>
<dbReference type="InterPro" id="IPR050832">
    <property type="entry name" value="Bact_Acetyltransf"/>
</dbReference>
<protein>
    <submittedName>
        <fullName evidence="4">GNAT family N-acetyltransferase</fullName>
    </submittedName>
</protein>
<dbReference type="RefSeq" id="WP_272738133.1">
    <property type="nucleotide sequence ID" value="NZ_CP116942.1"/>
</dbReference>
<proteinExistence type="predicted"/>
<dbReference type="PROSITE" id="PS51186">
    <property type="entry name" value="GNAT"/>
    <property type="match status" value="1"/>
</dbReference>
<name>A0AAF0BV88_9ACTN</name>
<dbReference type="AlphaFoldDB" id="A0AAF0BV88"/>
<dbReference type="Proteomes" id="UP001216390">
    <property type="component" value="Chromosome"/>
</dbReference>
<evidence type="ECO:0000313" key="5">
    <source>
        <dbReference type="Proteomes" id="UP001216390"/>
    </source>
</evidence>
<dbReference type="KEGG" id="ima:PO878_07730"/>
<dbReference type="CDD" id="cd04301">
    <property type="entry name" value="NAT_SF"/>
    <property type="match status" value="1"/>
</dbReference>
<accession>A0AAF0BV88</accession>
<dbReference type="Gene3D" id="3.40.630.30">
    <property type="match status" value="1"/>
</dbReference>
<evidence type="ECO:0000256" key="2">
    <source>
        <dbReference type="ARBA" id="ARBA00023315"/>
    </source>
</evidence>
<dbReference type="InterPro" id="IPR016181">
    <property type="entry name" value="Acyl_CoA_acyltransferase"/>
</dbReference>
<sequence length="177" mass="19720">MRVRPARLSDVAAIRGCYLRSWRAAYAGHLAPDVIDAAIEKRRGFDWACGIGAHNSIVLVAPGAGSAVRGVLQVDERPPSPRVGPEVTMLYVDPEAWGTGVARDLLAGGVSWAAHRGHREVRLRVVEEHGRARRFYEREGWREAADLDPDRNDWARLLWYRLVLDPQGEIAPDDPAR</sequence>
<dbReference type="SUPFAM" id="SSF55729">
    <property type="entry name" value="Acyl-CoA N-acyltransferases (Nat)"/>
    <property type="match status" value="1"/>
</dbReference>
<keyword evidence="1" id="KW-0808">Transferase</keyword>
<evidence type="ECO:0000313" key="4">
    <source>
        <dbReference type="EMBL" id="WCO68617.1"/>
    </source>
</evidence>
<dbReference type="GO" id="GO:0016747">
    <property type="term" value="F:acyltransferase activity, transferring groups other than amino-acyl groups"/>
    <property type="evidence" value="ECO:0007669"/>
    <property type="project" value="InterPro"/>
</dbReference>
<keyword evidence="5" id="KW-1185">Reference proteome</keyword>
<keyword evidence="2" id="KW-0012">Acyltransferase</keyword>
<evidence type="ECO:0000256" key="1">
    <source>
        <dbReference type="ARBA" id="ARBA00022679"/>
    </source>
</evidence>
<gene>
    <name evidence="4" type="ORF">PO878_07730</name>
</gene>
<dbReference type="EMBL" id="CP116942">
    <property type="protein sequence ID" value="WCO68617.1"/>
    <property type="molecule type" value="Genomic_DNA"/>
</dbReference>
<dbReference type="Pfam" id="PF00583">
    <property type="entry name" value="Acetyltransf_1"/>
    <property type="match status" value="1"/>
</dbReference>
<dbReference type="PANTHER" id="PTHR43877:SF2">
    <property type="entry name" value="AMINOALKYLPHOSPHONATE N-ACETYLTRANSFERASE-RELATED"/>
    <property type="match status" value="1"/>
</dbReference>
<dbReference type="PANTHER" id="PTHR43877">
    <property type="entry name" value="AMINOALKYLPHOSPHONATE N-ACETYLTRANSFERASE-RELATED-RELATED"/>
    <property type="match status" value="1"/>
</dbReference>